<dbReference type="InterPro" id="IPR036705">
    <property type="entry name" value="Ribosyl_crysJ1_sf"/>
</dbReference>
<evidence type="ECO:0000256" key="12">
    <source>
        <dbReference type="PIRSR" id="PIRSR605502-1"/>
    </source>
</evidence>
<evidence type="ECO:0000313" key="15">
    <source>
        <dbReference type="Proteomes" id="UP000327013"/>
    </source>
</evidence>
<feature type="binding site" evidence="12">
    <location>
        <position position="100"/>
    </location>
    <ligand>
        <name>Mg(2+)</name>
        <dbReference type="ChEBI" id="CHEBI:18420"/>
        <label>1</label>
    </ligand>
</feature>
<name>A0A5N6KSU8_9ROSI</name>
<dbReference type="GO" id="GO:0046872">
    <property type="term" value="F:metal ion binding"/>
    <property type="evidence" value="ECO:0007669"/>
    <property type="project" value="UniProtKB-KW"/>
</dbReference>
<comment type="similarity">
    <text evidence="1">Belongs to the ADP-ribosylglycohydrolase family.</text>
</comment>
<dbReference type="Pfam" id="PF03747">
    <property type="entry name" value="ADP_ribosyl_GH"/>
    <property type="match status" value="1"/>
</dbReference>
<evidence type="ECO:0000256" key="3">
    <source>
        <dbReference type="ARBA" id="ARBA00022801"/>
    </source>
</evidence>
<dbReference type="PANTHER" id="PTHR16222:SF24">
    <property type="entry name" value="ADP-RIBOSYLHYDROLASE ARH3"/>
    <property type="match status" value="1"/>
</dbReference>
<dbReference type="EC" id="3.2.1.143" evidence="2"/>
<dbReference type="SUPFAM" id="SSF101478">
    <property type="entry name" value="ADP-ribosylglycohydrolase"/>
    <property type="match status" value="1"/>
</dbReference>
<comment type="catalytic activity">
    <reaction evidence="11">
        <text>alpha-NAD(+) + H2O = ADP-D-ribose + nicotinamide + H(+)</text>
        <dbReference type="Rhea" id="RHEA:68792"/>
        <dbReference type="ChEBI" id="CHEBI:15377"/>
        <dbReference type="ChEBI" id="CHEBI:15378"/>
        <dbReference type="ChEBI" id="CHEBI:17154"/>
        <dbReference type="ChEBI" id="CHEBI:57967"/>
        <dbReference type="ChEBI" id="CHEBI:77017"/>
    </reaction>
</comment>
<keyword evidence="12" id="KW-0479">Metal-binding</keyword>
<dbReference type="Gene3D" id="1.10.4080.10">
    <property type="entry name" value="ADP-ribosylation/Crystallin J1"/>
    <property type="match status" value="1"/>
</dbReference>
<dbReference type="Proteomes" id="UP000327013">
    <property type="component" value="Unassembled WGS sequence"/>
</dbReference>
<feature type="binding site" evidence="12">
    <location>
        <position position="99"/>
    </location>
    <ligand>
        <name>Mg(2+)</name>
        <dbReference type="ChEBI" id="CHEBI:18420"/>
        <label>1</label>
    </ligand>
</feature>
<dbReference type="PANTHER" id="PTHR16222">
    <property type="entry name" value="ADP-RIBOSYLGLYCOHYDROLASE"/>
    <property type="match status" value="1"/>
</dbReference>
<feature type="binding site" evidence="12">
    <location>
        <position position="317"/>
    </location>
    <ligand>
        <name>Mg(2+)</name>
        <dbReference type="ChEBI" id="CHEBI:18420"/>
        <label>1</label>
    </ligand>
</feature>
<sequence length="365" mass="39164">MASSPTHDPSTSLHAGTSLSSTSKTPAPPTDNAAPLNPASPTLAERARGAIYGVCCCDALGAPVMTDFTADKTKHKPITLAENYRPVTLFNAPPGSFTDDGSMTLALATSFIADNGKYSRSTVIENFKAWYFDGKYSSLDYAFDIGGSTSTAMRTWGERVDASDQTQEKVDEALNIERCSGNGSLMRCVPVGLVMHTRPLKEAQRVAREQSDLTHPYSRCADACSLYTALVVGVMKGKSKQELFDFISDFDISDRCLRKNIAKYTTIASWATNYPGLNHYGYCGGEVATTLETALFGFFTTDNFADGALKVVNSGGDTDTAGAVYGGLAGAFYGYDAIPDHWVKGLQRSDLIKDVASKLGKLAEM</sequence>
<evidence type="ECO:0000256" key="7">
    <source>
        <dbReference type="ARBA" id="ARBA00042722"/>
    </source>
</evidence>
<evidence type="ECO:0000313" key="14">
    <source>
        <dbReference type="EMBL" id="KAB8343054.1"/>
    </source>
</evidence>
<feature type="binding site" evidence="12">
    <location>
        <position position="98"/>
    </location>
    <ligand>
        <name>Mg(2+)</name>
        <dbReference type="ChEBI" id="CHEBI:18420"/>
        <label>1</label>
    </ligand>
</feature>
<organism evidence="14 15">
    <name type="scientific">Carpinus fangiana</name>
    <dbReference type="NCBI Taxonomy" id="176857"/>
    <lineage>
        <taxon>Eukaryota</taxon>
        <taxon>Viridiplantae</taxon>
        <taxon>Streptophyta</taxon>
        <taxon>Embryophyta</taxon>
        <taxon>Tracheophyta</taxon>
        <taxon>Spermatophyta</taxon>
        <taxon>Magnoliopsida</taxon>
        <taxon>eudicotyledons</taxon>
        <taxon>Gunneridae</taxon>
        <taxon>Pentapetalae</taxon>
        <taxon>rosids</taxon>
        <taxon>fabids</taxon>
        <taxon>Fagales</taxon>
        <taxon>Betulaceae</taxon>
        <taxon>Carpinus</taxon>
    </lineage>
</organism>
<keyword evidence="12" id="KW-0460">Magnesium</keyword>
<evidence type="ECO:0000256" key="13">
    <source>
        <dbReference type="SAM" id="MobiDB-lite"/>
    </source>
</evidence>
<feature type="region of interest" description="Disordered" evidence="13">
    <location>
        <begin position="1"/>
        <end position="40"/>
    </location>
</feature>
<dbReference type="AlphaFoldDB" id="A0A5N6KSU8"/>
<evidence type="ECO:0000256" key="5">
    <source>
        <dbReference type="ARBA" id="ARBA00042398"/>
    </source>
</evidence>
<keyword evidence="15" id="KW-1185">Reference proteome</keyword>
<reference evidence="14 15" key="1">
    <citation type="submission" date="2019-06" db="EMBL/GenBank/DDBJ databases">
        <title>A chromosomal-level reference genome of Carpinus fangiana (Coryloideae, Betulaceae).</title>
        <authorList>
            <person name="Yang X."/>
            <person name="Wang Z."/>
            <person name="Zhang L."/>
            <person name="Hao G."/>
            <person name="Liu J."/>
            <person name="Yang Y."/>
        </authorList>
    </citation>
    <scope>NUCLEOTIDE SEQUENCE [LARGE SCALE GENOMIC DNA]</scope>
    <source>
        <strain evidence="14">Cfa_2016G</strain>
        <tissue evidence="14">Leaf</tissue>
    </source>
</reference>
<evidence type="ECO:0000256" key="6">
    <source>
        <dbReference type="ARBA" id="ARBA00042471"/>
    </source>
</evidence>
<evidence type="ECO:0000256" key="4">
    <source>
        <dbReference type="ARBA" id="ARBA00041057"/>
    </source>
</evidence>
<comment type="caution">
    <text evidence="14">The sequence shown here is derived from an EMBL/GenBank/DDBJ whole genome shotgun (WGS) entry which is preliminary data.</text>
</comment>
<evidence type="ECO:0000256" key="9">
    <source>
        <dbReference type="ARBA" id="ARBA00043187"/>
    </source>
</evidence>
<comment type="cofactor">
    <cofactor evidence="12">
        <name>Mg(2+)</name>
        <dbReference type="ChEBI" id="CHEBI:18420"/>
    </cofactor>
    <text evidence="12">Binds 2 magnesium ions per subunit.</text>
</comment>
<feature type="binding site" evidence="12">
    <location>
        <position position="320"/>
    </location>
    <ligand>
        <name>Mg(2+)</name>
        <dbReference type="ChEBI" id="CHEBI:18420"/>
        <label>1</label>
    </ligand>
</feature>
<accession>A0A5N6KSU8</accession>
<dbReference type="GO" id="GO:0004649">
    <property type="term" value="F:poly(ADP-ribose) glycohydrolase activity"/>
    <property type="evidence" value="ECO:0007669"/>
    <property type="project" value="UniProtKB-EC"/>
</dbReference>
<gene>
    <name evidence="14" type="ORF">FH972_022648</name>
</gene>
<proteinExistence type="inferred from homology"/>
<dbReference type="InterPro" id="IPR005502">
    <property type="entry name" value="Ribosyl_crysJ1"/>
</dbReference>
<protein>
    <recommendedName>
        <fullName evidence="4">ADP-ribosylhydrolase ARH3</fullName>
        <ecNumber evidence="2">3.2.1.143</ecNumber>
    </recommendedName>
    <alternativeName>
        <fullName evidence="5">ADP-ribose glycohydrolase ARH3</fullName>
    </alternativeName>
    <alternativeName>
        <fullName evidence="6">ADP-ribosylhydrolase 3</fullName>
    </alternativeName>
    <alternativeName>
        <fullName evidence="9">O-acetyl-ADP-ribose deacetylase ARH3</fullName>
    </alternativeName>
    <alternativeName>
        <fullName evidence="10">Poly(ADP-ribose) glycohydrolase ARH3</fullName>
    </alternativeName>
    <alternativeName>
        <fullName evidence="8">[Protein ADP-ribosylarginine] hydrolase-like protein 2</fullName>
    </alternativeName>
    <alternativeName>
        <fullName evidence="7">[Protein ADP-ribosylserine] hydrolase</fullName>
    </alternativeName>
</protein>
<evidence type="ECO:0000256" key="11">
    <source>
        <dbReference type="ARBA" id="ARBA00049015"/>
    </source>
</evidence>
<evidence type="ECO:0000256" key="1">
    <source>
        <dbReference type="ARBA" id="ARBA00010702"/>
    </source>
</evidence>
<dbReference type="EMBL" id="VIBQ01000012">
    <property type="protein sequence ID" value="KAB8343054.1"/>
    <property type="molecule type" value="Genomic_DNA"/>
</dbReference>
<evidence type="ECO:0000256" key="8">
    <source>
        <dbReference type="ARBA" id="ARBA00042850"/>
    </source>
</evidence>
<dbReference type="InterPro" id="IPR050792">
    <property type="entry name" value="ADP-ribosylglycohydrolase"/>
</dbReference>
<evidence type="ECO:0000256" key="2">
    <source>
        <dbReference type="ARBA" id="ARBA00012255"/>
    </source>
</evidence>
<evidence type="ECO:0000256" key="10">
    <source>
        <dbReference type="ARBA" id="ARBA00043193"/>
    </source>
</evidence>
<feature type="binding site" evidence="12">
    <location>
        <position position="319"/>
    </location>
    <ligand>
        <name>Mg(2+)</name>
        <dbReference type="ChEBI" id="CHEBI:18420"/>
        <label>1</label>
    </ligand>
</feature>
<feature type="compositionally biased region" description="Polar residues" evidence="13">
    <location>
        <begin position="1"/>
        <end position="25"/>
    </location>
</feature>
<dbReference type="OrthoDB" id="2021138at2759"/>
<keyword evidence="3" id="KW-0378">Hydrolase</keyword>